<evidence type="ECO:0000256" key="6">
    <source>
        <dbReference type="ARBA" id="ARBA00023012"/>
    </source>
</evidence>
<dbReference type="RefSeq" id="WP_094060791.1">
    <property type="nucleotide sequence ID" value="NZ_CP022530.1"/>
</dbReference>
<dbReference type="GO" id="GO:0000155">
    <property type="term" value="F:phosphorelay sensor kinase activity"/>
    <property type="evidence" value="ECO:0007669"/>
    <property type="project" value="InterPro"/>
</dbReference>
<dbReference type="Proteomes" id="UP000202440">
    <property type="component" value="Chromosome"/>
</dbReference>
<evidence type="ECO:0000256" key="1">
    <source>
        <dbReference type="ARBA" id="ARBA00000085"/>
    </source>
</evidence>
<dbReference type="Pfam" id="PF00512">
    <property type="entry name" value="HisKA"/>
    <property type="match status" value="1"/>
</dbReference>
<evidence type="ECO:0000259" key="10">
    <source>
        <dbReference type="PROSITE" id="PS50110"/>
    </source>
</evidence>
<evidence type="ECO:0000313" key="11">
    <source>
        <dbReference type="EMBL" id="ASP39615.1"/>
    </source>
</evidence>
<keyword evidence="3 7" id="KW-0597">Phosphoprotein</keyword>
<keyword evidence="12" id="KW-1185">Reference proteome</keyword>
<dbReference type="InterPro" id="IPR004358">
    <property type="entry name" value="Sig_transdc_His_kin-like_C"/>
</dbReference>
<feature type="domain" description="Histidine kinase" evidence="9">
    <location>
        <begin position="231"/>
        <end position="440"/>
    </location>
</feature>
<feature type="transmembrane region" description="Helical" evidence="8">
    <location>
        <begin position="169"/>
        <end position="188"/>
    </location>
</feature>
<dbReference type="InterPro" id="IPR050736">
    <property type="entry name" value="Sensor_HK_Regulatory"/>
</dbReference>
<feature type="transmembrane region" description="Helical" evidence="8">
    <location>
        <begin position="92"/>
        <end position="115"/>
    </location>
</feature>
<dbReference type="EMBL" id="CP022530">
    <property type="protein sequence ID" value="ASP39615.1"/>
    <property type="molecule type" value="Genomic_DNA"/>
</dbReference>
<dbReference type="AlphaFoldDB" id="A0A222FKQ8"/>
<feature type="transmembrane region" description="Helical" evidence="8">
    <location>
        <begin position="121"/>
        <end position="139"/>
    </location>
</feature>
<reference evidence="11 12" key="1">
    <citation type="submission" date="2017-07" db="EMBL/GenBank/DDBJ databases">
        <title>Annotated genome sequence of Bacterioplanes sanyensis isolated from Red Sea.</title>
        <authorList>
            <person name="Rehman Z.U."/>
        </authorList>
    </citation>
    <scope>NUCLEOTIDE SEQUENCE [LARGE SCALE GENOMIC DNA]</scope>
    <source>
        <strain evidence="11 12">NV9</strain>
    </source>
</reference>
<dbReference type="Gene3D" id="3.30.565.10">
    <property type="entry name" value="Histidine kinase-like ATPase, C-terminal domain"/>
    <property type="match status" value="1"/>
</dbReference>
<feature type="transmembrane region" description="Helical" evidence="8">
    <location>
        <begin position="32"/>
        <end position="51"/>
    </location>
</feature>
<dbReference type="PANTHER" id="PTHR43711">
    <property type="entry name" value="TWO-COMPONENT HISTIDINE KINASE"/>
    <property type="match status" value="1"/>
</dbReference>
<feature type="modified residue" description="4-aspartylphosphate" evidence="7">
    <location>
        <position position="512"/>
    </location>
</feature>
<evidence type="ECO:0000256" key="3">
    <source>
        <dbReference type="ARBA" id="ARBA00022553"/>
    </source>
</evidence>
<keyword evidence="8" id="KW-0812">Transmembrane</keyword>
<evidence type="ECO:0000259" key="9">
    <source>
        <dbReference type="PROSITE" id="PS50109"/>
    </source>
</evidence>
<dbReference type="PROSITE" id="PS50110">
    <property type="entry name" value="RESPONSE_REGULATORY"/>
    <property type="match status" value="1"/>
</dbReference>
<evidence type="ECO:0000313" key="12">
    <source>
        <dbReference type="Proteomes" id="UP000202440"/>
    </source>
</evidence>
<accession>A0A222FKQ8</accession>
<dbReference type="InterPro" id="IPR011006">
    <property type="entry name" value="CheY-like_superfamily"/>
</dbReference>
<dbReference type="SUPFAM" id="SSF52172">
    <property type="entry name" value="CheY-like"/>
    <property type="match status" value="1"/>
</dbReference>
<proteinExistence type="predicted"/>
<keyword evidence="8" id="KW-0472">Membrane</keyword>
<dbReference type="InterPro" id="IPR001789">
    <property type="entry name" value="Sig_transdc_resp-reg_receiver"/>
</dbReference>
<dbReference type="Gene3D" id="3.40.50.2300">
    <property type="match status" value="1"/>
</dbReference>
<dbReference type="SMART" id="SM00387">
    <property type="entry name" value="HATPase_c"/>
    <property type="match status" value="1"/>
</dbReference>
<dbReference type="InterPro" id="IPR003661">
    <property type="entry name" value="HisK_dim/P_dom"/>
</dbReference>
<dbReference type="InterPro" id="IPR005467">
    <property type="entry name" value="His_kinase_dom"/>
</dbReference>
<evidence type="ECO:0000256" key="5">
    <source>
        <dbReference type="ARBA" id="ARBA00022777"/>
    </source>
</evidence>
<keyword evidence="8" id="KW-1133">Transmembrane helix</keyword>
<dbReference type="SUPFAM" id="SSF55874">
    <property type="entry name" value="ATPase domain of HSP90 chaperone/DNA topoisomerase II/histidine kinase"/>
    <property type="match status" value="1"/>
</dbReference>
<dbReference type="CDD" id="cd00082">
    <property type="entry name" value="HisKA"/>
    <property type="match status" value="1"/>
</dbReference>
<dbReference type="SUPFAM" id="SSF47384">
    <property type="entry name" value="Homodimeric domain of signal transducing histidine kinase"/>
    <property type="match status" value="1"/>
</dbReference>
<dbReference type="Pfam" id="PF02518">
    <property type="entry name" value="HATPase_c"/>
    <property type="match status" value="1"/>
</dbReference>
<feature type="domain" description="Response regulatory" evidence="10">
    <location>
        <begin position="461"/>
        <end position="576"/>
    </location>
</feature>
<gene>
    <name evidence="11" type="ORF">CHH28_13455</name>
</gene>
<evidence type="ECO:0000256" key="2">
    <source>
        <dbReference type="ARBA" id="ARBA00012438"/>
    </source>
</evidence>
<keyword evidence="4" id="KW-0808">Transferase</keyword>
<evidence type="ECO:0000256" key="7">
    <source>
        <dbReference type="PROSITE-ProRule" id="PRU00169"/>
    </source>
</evidence>
<dbReference type="PANTHER" id="PTHR43711:SF31">
    <property type="entry name" value="HISTIDINE KINASE"/>
    <property type="match status" value="1"/>
</dbReference>
<sequence>MLSSFLLALRRLCHCQDDRVLHALLAQQFRQFRTNASFAALITIALIVYLVGGQPNAVIGLWVATSVSMLLYLLMQLWRVQRATISDNLSHWYWVGLSIVMLSGINWALMPYVFYSSQSELTLQVLVVALAYVALSGNVMIHIPGGFLLFAVFALSGQVLTFYHFAPDLIIPMLVGCGFFGLALSSNIRATRLMAMAEQLRLNNEDMLVEVREQQSRAQAAVTEKNRFMAAASHDLRQPLQALNLLCAGQELQQPDNPYNGKLRRSIDSLAALFDAVLDISTLEHQQQVDVQVFSLRQVQRRLLDQHLDKLARPGVDFKLDLPDVYVSSDYELLLRVLNNVLGNAFKYTHAGQVQLLADVCGDQVIIRVQDTGVGIAEDHQRHIFSDYYQVDNPERDRSKGLGLGLAIVQRINELLQLQLTLSSELGKGTCITFQLPLAKEAPKAQHDQPQALLHWPDDQCLALVDDDVEARASLCHWLSLQGVWVVAADNWSKLANMLDELDVRPAGLISDYRLADGETGLDVFDQAQARFPGIPCLLLTGDVLMSQLPAPYQALPLLNKPVPPQQLLEQLQNFITKAGS</sequence>
<dbReference type="PROSITE" id="PS50109">
    <property type="entry name" value="HIS_KIN"/>
    <property type="match status" value="1"/>
</dbReference>
<name>A0A222FKQ8_9GAMM</name>
<dbReference type="PRINTS" id="PR00344">
    <property type="entry name" value="BCTRLSENSOR"/>
</dbReference>
<keyword evidence="6" id="KW-0902">Two-component regulatory system</keyword>
<dbReference type="SMART" id="SM00388">
    <property type="entry name" value="HisKA"/>
    <property type="match status" value="1"/>
</dbReference>
<protein>
    <recommendedName>
        <fullName evidence="2">histidine kinase</fullName>
        <ecNumber evidence="2">2.7.13.3</ecNumber>
    </recommendedName>
</protein>
<dbReference type="EC" id="2.7.13.3" evidence="2"/>
<dbReference type="InterPro" id="IPR003594">
    <property type="entry name" value="HATPase_dom"/>
</dbReference>
<dbReference type="OrthoDB" id="9764438at2"/>
<evidence type="ECO:0000256" key="8">
    <source>
        <dbReference type="SAM" id="Phobius"/>
    </source>
</evidence>
<dbReference type="KEGG" id="bsan:CHH28_13455"/>
<dbReference type="InterPro" id="IPR036097">
    <property type="entry name" value="HisK_dim/P_sf"/>
</dbReference>
<evidence type="ECO:0000256" key="4">
    <source>
        <dbReference type="ARBA" id="ARBA00022679"/>
    </source>
</evidence>
<dbReference type="Gene3D" id="1.10.287.130">
    <property type="match status" value="1"/>
</dbReference>
<dbReference type="InterPro" id="IPR036890">
    <property type="entry name" value="HATPase_C_sf"/>
</dbReference>
<keyword evidence="5" id="KW-0418">Kinase</keyword>
<organism evidence="11 12">
    <name type="scientific">Bacterioplanes sanyensis</name>
    <dbReference type="NCBI Taxonomy" id="1249553"/>
    <lineage>
        <taxon>Bacteria</taxon>
        <taxon>Pseudomonadati</taxon>
        <taxon>Pseudomonadota</taxon>
        <taxon>Gammaproteobacteria</taxon>
        <taxon>Oceanospirillales</taxon>
        <taxon>Oceanospirillaceae</taxon>
        <taxon>Bacterioplanes</taxon>
    </lineage>
</organism>
<comment type="catalytic activity">
    <reaction evidence="1">
        <text>ATP + protein L-histidine = ADP + protein N-phospho-L-histidine.</text>
        <dbReference type="EC" id="2.7.13.3"/>
    </reaction>
</comment>
<dbReference type="CDD" id="cd00075">
    <property type="entry name" value="HATPase"/>
    <property type="match status" value="1"/>
</dbReference>
<feature type="transmembrane region" description="Helical" evidence="8">
    <location>
        <begin position="57"/>
        <end position="80"/>
    </location>
</feature>